<name>A0AAN5CHC8_9BILA</name>
<proteinExistence type="predicted"/>
<reference evidence="2" key="1">
    <citation type="submission" date="2022-10" db="EMBL/GenBank/DDBJ databases">
        <title>Genome assembly of Pristionchus species.</title>
        <authorList>
            <person name="Yoshida K."/>
            <person name="Sommer R.J."/>
        </authorList>
    </citation>
    <scope>NUCLEOTIDE SEQUENCE [LARGE SCALE GENOMIC DNA]</scope>
    <source>
        <strain evidence="2">RS5460</strain>
    </source>
</reference>
<dbReference type="Proteomes" id="UP001328107">
    <property type="component" value="Unassembled WGS sequence"/>
</dbReference>
<gene>
    <name evidence="1" type="ORF">PMAYCL1PPCAC_13776</name>
</gene>
<sequence length="76" mass="8246">DGLVKDGSGPTHPHSSIFFSISLSLLPNSSFSFSDSSRSLNDSLFSSLAAWNFCRCSSALYTCLSSLFIQFLLQTT</sequence>
<dbReference type="AlphaFoldDB" id="A0AAN5CHC8"/>
<protein>
    <submittedName>
        <fullName evidence="1">Uncharacterized protein</fullName>
    </submittedName>
</protein>
<organism evidence="1 2">
    <name type="scientific">Pristionchus mayeri</name>
    <dbReference type="NCBI Taxonomy" id="1317129"/>
    <lineage>
        <taxon>Eukaryota</taxon>
        <taxon>Metazoa</taxon>
        <taxon>Ecdysozoa</taxon>
        <taxon>Nematoda</taxon>
        <taxon>Chromadorea</taxon>
        <taxon>Rhabditida</taxon>
        <taxon>Rhabditina</taxon>
        <taxon>Diplogasteromorpha</taxon>
        <taxon>Diplogasteroidea</taxon>
        <taxon>Neodiplogasteridae</taxon>
        <taxon>Pristionchus</taxon>
    </lineage>
</organism>
<feature type="non-terminal residue" evidence="1">
    <location>
        <position position="1"/>
    </location>
</feature>
<dbReference type="EMBL" id="BTRK01000003">
    <property type="protein sequence ID" value="GMR43581.1"/>
    <property type="molecule type" value="Genomic_DNA"/>
</dbReference>
<accession>A0AAN5CHC8</accession>
<feature type="non-terminal residue" evidence="1">
    <location>
        <position position="76"/>
    </location>
</feature>
<comment type="caution">
    <text evidence="1">The sequence shown here is derived from an EMBL/GenBank/DDBJ whole genome shotgun (WGS) entry which is preliminary data.</text>
</comment>
<evidence type="ECO:0000313" key="1">
    <source>
        <dbReference type="EMBL" id="GMR43581.1"/>
    </source>
</evidence>
<evidence type="ECO:0000313" key="2">
    <source>
        <dbReference type="Proteomes" id="UP001328107"/>
    </source>
</evidence>
<keyword evidence="2" id="KW-1185">Reference proteome</keyword>